<keyword evidence="2 3" id="KW-0129">CBS domain</keyword>
<evidence type="ECO:0000256" key="4">
    <source>
        <dbReference type="SAM" id="MobiDB-lite"/>
    </source>
</evidence>
<name>A0A2K1KUH1_PHYPA</name>
<dbReference type="AlphaFoldDB" id="A0A2K1KUH1"/>
<reference evidence="6 8" key="1">
    <citation type="journal article" date="2008" name="Science">
        <title>The Physcomitrella genome reveals evolutionary insights into the conquest of land by plants.</title>
        <authorList>
            <person name="Rensing S."/>
            <person name="Lang D."/>
            <person name="Zimmer A."/>
            <person name="Terry A."/>
            <person name="Salamov A."/>
            <person name="Shapiro H."/>
            <person name="Nishiyama T."/>
            <person name="Perroud P.-F."/>
            <person name="Lindquist E."/>
            <person name="Kamisugi Y."/>
            <person name="Tanahashi T."/>
            <person name="Sakakibara K."/>
            <person name="Fujita T."/>
            <person name="Oishi K."/>
            <person name="Shin-I T."/>
            <person name="Kuroki Y."/>
            <person name="Toyoda A."/>
            <person name="Suzuki Y."/>
            <person name="Hashimoto A."/>
            <person name="Yamaguchi K."/>
            <person name="Sugano A."/>
            <person name="Kohara Y."/>
            <person name="Fujiyama A."/>
            <person name="Anterola A."/>
            <person name="Aoki S."/>
            <person name="Ashton N."/>
            <person name="Barbazuk W.B."/>
            <person name="Barker E."/>
            <person name="Bennetzen J."/>
            <person name="Bezanilla M."/>
            <person name="Blankenship R."/>
            <person name="Cho S.H."/>
            <person name="Dutcher S."/>
            <person name="Estelle M."/>
            <person name="Fawcett J.A."/>
            <person name="Gundlach H."/>
            <person name="Hanada K."/>
            <person name="Heyl A."/>
            <person name="Hicks K.A."/>
            <person name="Hugh J."/>
            <person name="Lohr M."/>
            <person name="Mayer K."/>
            <person name="Melkozernov A."/>
            <person name="Murata T."/>
            <person name="Nelson D."/>
            <person name="Pils B."/>
            <person name="Prigge M."/>
            <person name="Reiss B."/>
            <person name="Renner T."/>
            <person name="Rombauts S."/>
            <person name="Rushton P."/>
            <person name="Sanderfoot A."/>
            <person name="Schween G."/>
            <person name="Shiu S.-H."/>
            <person name="Stueber K."/>
            <person name="Theodoulou F.L."/>
            <person name="Tu H."/>
            <person name="Van de Peer Y."/>
            <person name="Verrier P.J."/>
            <person name="Waters E."/>
            <person name="Wood A."/>
            <person name="Yang L."/>
            <person name="Cove D."/>
            <person name="Cuming A."/>
            <person name="Hasebe M."/>
            <person name="Lucas S."/>
            <person name="Mishler D.B."/>
            <person name="Reski R."/>
            <person name="Grigoriev I."/>
            <person name="Quatrano R.S."/>
            <person name="Boore J.L."/>
        </authorList>
    </citation>
    <scope>NUCLEOTIDE SEQUENCE [LARGE SCALE GENOMIC DNA]</scope>
    <source>
        <strain evidence="7 8">cv. Gransden 2004</strain>
    </source>
</reference>
<evidence type="ECO:0000313" key="6">
    <source>
        <dbReference type="EMBL" id="PNR57396.1"/>
    </source>
</evidence>
<organism evidence="6">
    <name type="scientific">Physcomitrium patens</name>
    <name type="common">Spreading-leaved earth moss</name>
    <name type="synonym">Physcomitrella patens</name>
    <dbReference type="NCBI Taxonomy" id="3218"/>
    <lineage>
        <taxon>Eukaryota</taxon>
        <taxon>Viridiplantae</taxon>
        <taxon>Streptophyta</taxon>
        <taxon>Embryophyta</taxon>
        <taxon>Bryophyta</taxon>
        <taxon>Bryophytina</taxon>
        <taxon>Bryopsida</taxon>
        <taxon>Funariidae</taxon>
        <taxon>Funariales</taxon>
        <taxon>Funariaceae</taxon>
        <taxon>Physcomitrium</taxon>
    </lineage>
</organism>
<feature type="domain" description="CBS" evidence="5">
    <location>
        <begin position="410"/>
        <end position="469"/>
    </location>
</feature>
<evidence type="ECO:0000259" key="5">
    <source>
        <dbReference type="PROSITE" id="PS51371"/>
    </source>
</evidence>
<feature type="compositionally biased region" description="Low complexity" evidence="4">
    <location>
        <begin position="189"/>
        <end position="199"/>
    </location>
</feature>
<dbReference type="RefSeq" id="XP_024369542.1">
    <property type="nucleotide sequence ID" value="XM_024513774.2"/>
</dbReference>
<feature type="domain" description="CBS" evidence="5">
    <location>
        <begin position="226"/>
        <end position="293"/>
    </location>
</feature>
<dbReference type="Pfam" id="PF00571">
    <property type="entry name" value="CBS"/>
    <property type="match status" value="3"/>
</dbReference>
<evidence type="ECO:0000313" key="8">
    <source>
        <dbReference type="Proteomes" id="UP000006727"/>
    </source>
</evidence>
<evidence type="ECO:0000256" key="2">
    <source>
        <dbReference type="ARBA" id="ARBA00023122"/>
    </source>
</evidence>
<reference evidence="6 8" key="2">
    <citation type="journal article" date="2018" name="Plant J.">
        <title>The Physcomitrella patens chromosome-scale assembly reveals moss genome structure and evolution.</title>
        <authorList>
            <person name="Lang D."/>
            <person name="Ullrich K.K."/>
            <person name="Murat F."/>
            <person name="Fuchs J."/>
            <person name="Jenkins J."/>
            <person name="Haas F.B."/>
            <person name="Piednoel M."/>
            <person name="Gundlach H."/>
            <person name="Van Bel M."/>
            <person name="Meyberg R."/>
            <person name="Vives C."/>
            <person name="Morata J."/>
            <person name="Symeonidi A."/>
            <person name="Hiss M."/>
            <person name="Muchero W."/>
            <person name="Kamisugi Y."/>
            <person name="Saleh O."/>
            <person name="Blanc G."/>
            <person name="Decker E.L."/>
            <person name="van Gessel N."/>
            <person name="Grimwood J."/>
            <person name="Hayes R.D."/>
            <person name="Graham S.W."/>
            <person name="Gunter L.E."/>
            <person name="McDaniel S.F."/>
            <person name="Hoernstein S.N.W."/>
            <person name="Larsson A."/>
            <person name="Li F.W."/>
            <person name="Perroud P.F."/>
            <person name="Phillips J."/>
            <person name="Ranjan P."/>
            <person name="Rokshar D.S."/>
            <person name="Rothfels C.J."/>
            <person name="Schneider L."/>
            <person name="Shu S."/>
            <person name="Stevenson D.W."/>
            <person name="Thummler F."/>
            <person name="Tillich M."/>
            <person name="Villarreal Aguilar J.C."/>
            <person name="Widiez T."/>
            <person name="Wong G.K."/>
            <person name="Wymore A."/>
            <person name="Zhang Y."/>
            <person name="Zimmer A.D."/>
            <person name="Quatrano R.S."/>
            <person name="Mayer K.F.X."/>
            <person name="Goodstein D."/>
            <person name="Casacuberta J.M."/>
            <person name="Vandepoele K."/>
            <person name="Reski R."/>
            <person name="Cuming A.C."/>
            <person name="Tuskan G.A."/>
            <person name="Maumus F."/>
            <person name="Salse J."/>
            <person name="Schmutz J."/>
            <person name="Rensing S.A."/>
        </authorList>
    </citation>
    <scope>NUCLEOTIDE SEQUENCE [LARGE SCALE GENOMIC DNA]</scope>
    <source>
        <strain evidence="7 8">cv. Gransden 2004</strain>
    </source>
</reference>
<dbReference type="SMART" id="SM00116">
    <property type="entry name" value="CBS"/>
    <property type="match status" value="3"/>
</dbReference>
<dbReference type="InterPro" id="IPR046342">
    <property type="entry name" value="CBS_dom_sf"/>
</dbReference>
<accession>A0A2K1KUH1</accession>
<proteinExistence type="predicted"/>
<dbReference type="PaxDb" id="3218-PP1S25_31V6.1"/>
<evidence type="ECO:0000256" key="3">
    <source>
        <dbReference type="PROSITE-ProRule" id="PRU00703"/>
    </source>
</evidence>
<dbReference type="InterPro" id="IPR000644">
    <property type="entry name" value="CBS_dom"/>
</dbReference>
<dbReference type="CDD" id="cd02205">
    <property type="entry name" value="CBS_pair_SF"/>
    <property type="match status" value="2"/>
</dbReference>
<dbReference type="Proteomes" id="UP000006727">
    <property type="component" value="Chromosome 3"/>
</dbReference>
<dbReference type="PROSITE" id="PS51371">
    <property type="entry name" value="CBS"/>
    <property type="match status" value="3"/>
</dbReference>
<dbReference type="STRING" id="3218.A0A2K1KUH1"/>
<feature type="region of interest" description="Disordered" evidence="4">
    <location>
        <begin position="176"/>
        <end position="205"/>
    </location>
</feature>
<gene>
    <name evidence="7" type="primary">LOC112279385</name>
    <name evidence="6" type="ORF">PHYPA_004390</name>
</gene>
<dbReference type="Gramene" id="Pp3c3_13660V3.1">
    <property type="protein sequence ID" value="Pp3c3_13660V3.1"/>
    <property type="gene ID" value="Pp3c3_13660"/>
</dbReference>
<dbReference type="SUPFAM" id="SSF54631">
    <property type="entry name" value="CBS-domain pair"/>
    <property type="match status" value="2"/>
</dbReference>
<sequence>MGERSKLERLVSDTERSIHEKKNVVLQKIEQENESLEELANEKPPGGGLPPTEALKCFFDRIPLFSVPGIANAEVLELDMRDTISTAIEKMYILKVLGAPIRDPHKTSGVPLADQYVGLLDFASLVLWALEELEVAEADAKISGMALSPTDAPQNATSSVEARNPKRAKELLARAGEKLSPGAQAKQNSPTPESTSTSQEEPHSRGGFFGLLDKLDTVNSTQVSVMARSFRWGPFLPVRPEDTLLHVLLLLSKHRLKAVPVVDADSKSVRGFITQDVAVQLLLQCEGLHWFETIAEQKLSNAGFEAESNGGQMISVHDDDTLMTALRAMWKYRISGVPVLDRSTKRLIGNIRYCDLRIILDEPEVFYHRKEMLARDFLQEDGGTHPQETPQPEDFTAAASAAALSLSNIQTPGMQDPVTFSSSDSMKEAMQKLFRARSDRGFIVDNEGRVKGVVTLRDILMQFSPPVVEPRNMHMGGFFDTALEQTDAFLGPGSVVTLHQS</sequence>
<dbReference type="EMBL" id="ABEU02000003">
    <property type="protein sequence ID" value="PNR57396.1"/>
    <property type="molecule type" value="Genomic_DNA"/>
</dbReference>
<dbReference type="Gene3D" id="3.10.580.10">
    <property type="entry name" value="CBS-domain"/>
    <property type="match status" value="2"/>
</dbReference>
<reference evidence="7" key="3">
    <citation type="submission" date="2020-12" db="UniProtKB">
        <authorList>
            <consortium name="EnsemblPlants"/>
        </authorList>
    </citation>
    <scope>IDENTIFICATION</scope>
</reference>
<keyword evidence="8" id="KW-1185">Reference proteome</keyword>
<dbReference type="EnsemblPlants" id="Pp3c3_13660V3.1">
    <property type="protein sequence ID" value="Pp3c3_13660V3.1"/>
    <property type="gene ID" value="Pp3c3_13660"/>
</dbReference>
<dbReference type="PANTHER" id="PTHR13780:SF124">
    <property type="entry name" value="OS01G0633400 PROTEIN"/>
    <property type="match status" value="1"/>
</dbReference>
<keyword evidence="1" id="KW-0677">Repeat</keyword>
<dbReference type="PANTHER" id="PTHR13780">
    <property type="entry name" value="AMP-ACTIVATED PROTEIN KINASE, GAMMA REGULATORY SUBUNIT"/>
    <property type="match status" value="1"/>
</dbReference>
<evidence type="ECO:0000313" key="7">
    <source>
        <dbReference type="EnsemblPlants" id="Pp3c3_13660V3.1"/>
    </source>
</evidence>
<evidence type="ECO:0000256" key="1">
    <source>
        <dbReference type="ARBA" id="ARBA00022737"/>
    </source>
</evidence>
<dbReference type="GeneID" id="112279385"/>
<feature type="domain" description="CBS" evidence="5">
    <location>
        <begin position="306"/>
        <end position="371"/>
    </location>
</feature>
<dbReference type="InterPro" id="IPR050511">
    <property type="entry name" value="AMPK_gamma/SDS23_families"/>
</dbReference>
<dbReference type="OMA" id="VEHGQMI"/>
<dbReference type="Gramene" id="Pp3c3_13660V3.2">
    <property type="protein sequence ID" value="Pp3c3_13660V3.2"/>
    <property type="gene ID" value="Pp3c3_13660"/>
</dbReference>
<dbReference type="EnsemblPlants" id="Pp3c3_13660V3.2">
    <property type="protein sequence ID" value="Pp3c3_13660V3.2"/>
    <property type="gene ID" value="Pp3c3_13660"/>
</dbReference>
<protein>
    <recommendedName>
        <fullName evidence="5">CBS domain-containing protein</fullName>
    </recommendedName>
</protein>